<feature type="region of interest" description="Disordered" evidence="1">
    <location>
        <begin position="45"/>
        <end position="67"/>
    </location>
</feature>
<keyword evidence="3" id="KW-1185">Reference proteome</keyword>
<dbReference type="AlphaFoldDB" id="A0AAV4UTU8"/>
<dbReference type="Proteomes" id="UP001054945">
    <property type="component" value="Unassembled WGS sequence"/>
</dbReference>
<sequence length="67" mass="7545">MPHQECFGMKHTKEGNIMGDVTYIGTPQGSQGIICTIREDHTVEKRKPWDTASRTSFPCDTTEDAPY</sequence>
<name>A0AAV4UTU8_CAEEX</name>
<evidence type="ECO:0000256" key="1">
    <source>
        <dbReference type="SAM" id="MobiDB-lite"/>
    </source>
</evidence>
<organism evidence="2 3">
    <name type="scientific">Caerostris extrusa</name>
    <name type="common">Bark spider</name>
    <name type="synonym">Caerostris bankana</name>
    <dbReference type="NCBI Taxonomy" id="172846"/>
    <lineage>
        <taxon>Eukaryota</taxon>
        <taxon>Metazoa</taxon>
        <taxon>Ecdysozoa</taxon>
        <taxon>Arthropoda</taxon>
        <taxon>Chelicerata</taxon>
        <taxon>Arachnida</taxon>
        <taxon>Araneae</taxon>
        <taxon>Araneomorphae</taxon>
        <taxon>Entelegynae</taxon>
        <taxon>Araneoidea</taxon>
        <taxon>Araneidae</taxon>
        <taxon>Caerostris</taxon>
    </lineage>
</organism>
<reference evidence="2 3" key="1">
    <citation type="submission" date="2021-06" db="EMBL/GenBank/DDBJ databases">
        <title>Caerostris extrusa draft genome.</title>
        <authorList>
            <person name="Kono N."/>
            <person name="Arakawa K."/>
        </authorList>
    </citation>
    <scope>NUCLEOTIDE SEQUENCE [LARGE SCALE GENOMIC DNA]</scope>
</reference>
<accession>A0AAV4UTU8</accession>
<evidence type="ECO:0000313" key="3">
    <source>
        <dbReference type="Proteomes" id="UP001054945"/>
    </source>
</evidence>
<evidence type="ECO:0000313" key="2">
    <source>
        <dbReference type="EMBL" id="GIY61139.1"/>
    </source>
</evidence>
<protein>
    <submittedName>
        <fullName evidence="2">Uncharacterized protein</fullName>
    </submittedName>
</protein>
<gene>
    <name evidence="2" type="ORF">CEXT_290541</name>
</gene>
<proteinExistence type="predicted"/>
<comment type="caution">
    <text evidence="2">The sequence shown here is derived from an EMBL/GenBank/DDBJ whole genome shotgun (WGS) entry which is preliminary data.</text>
</comment>
<dbReference type="EMBL" id="BPLR01013433">
    <property type="protein sequence ID" value="GIY61139.1"/>
    <property type="molecule type" value="Genomic_DNA"/>
</dbReference>